<protein>
    <submittedName>
        <fullName evidence="1">Uncharacterized protein</fullName>
    </submittedName>
</protein>
<comment type="caution">
    <text evidence="1">The sequence shown here is derived from an EMBL/GenBank/DDBJ whole genome shotgun (WGS) entry which is preliminary data.</text>
</comment>
<evidence type="ECO:0000313" key="2">
    <source>
        <dbReference type="Proteomes" id="UP000289738"/>
    </source>
</evidence>
<dbReference type="EMBL" id="SDMP01000002">
    <property type="protein sequence ID" value="RYR74316.1"/>
    <property type="molecule type" value="Genomic_DNA"/>
</dbReference>
<keyword evidence="2" id="KW-1185">Reference proteome</keyword>
<gene>
    <name evidence="1" type="ORF">Ahy_A02g008989</name>
</gene>
<accession>A0A445EFM2</accession>
<sequence length="13" mass="1669">MRIWELTLLNSHR</sequence>
<evidence type="ECO:0000313" key="1">
    <source>
        <dbReference type="EMBL" id="RYR74316.1"/>
    </source>
</evidence>
<reference evidence="1 2" key="1">
    <citation type="submission" date="2019-01" db="EMBL/GenBank/DDBJ databases">
        <title>Sequencing of cultivated peanut Arachis hypogaea provides insights into genome evolution and oil improvement.</title>
        <authorList>
            <person name="Chen X."/>
        </authorList>
    </citation>
    <scope>NUCLEOTIDE SEQUENCE [LARGE SCALE GENOMIC DNA]</scope>
    <source>
        <strain evidence="2">cv. Fuhuasheng</strain>
        <tissue evidence="1">Leaves</tissue>
    </source>
</reference>
<name>A0A445EFM2_ARAHY</name>
<proteinExistence type="predicted"/>
<organism evidence="1 2">
    <name type="scientific">Arachis hypogaea</name>
    <name type="common">Peanut</name>
    <dbReference type="NCBI Taxonomy" id="3818"/>
    <lineage>
        <taxon>Eukaryota</taxon>
        <taxon>Viridiplantae</taxon>
        <taxon>Streptophyta</taxon>
        <taxon>Embryophyta</taxon>
        <taxon>Tracheophyta</taxon>
        <taxon>Spermatophyta</taxon>
        <taxon>Magnoliopsida</taxon>
        <taxon>eudicotyledons</taxon>
        <taxon>Gunneridae</taxon>
        <taxon>Pentapetalae</taxon>
        <taxon>rosids</taxon>
        <taxon>fabids</taxon>
        <taxon>Fabales</taxon>
        <taxon>Fabaceae</taxon>
        <taxon>Papilionoideae</taxon>
        <taxon>50 kb inversion clade</taxon>
        <taxon>dalbergioids sensu lato</taxon>
        <taxon>Dalbergieae</taxon>
        <taxon>Pterocarpus clade</taxon>
        <taxon>Arachis</taxon>
    </lineage>
</organism>
<dbReference type="Proteomes" id="UP000289738">
    <property type="component" value="Chromosome A02"/>
</dbReference>